<sequence length="139" mass="15235">MACLSADEIGKSPTAFETEGNGGAARGSVSIRKTRPDQAPKKITYIAVCDVRDWKNKEGQVIRACMLAFERNPADPETKPLTLVSEGKVRLLLEGRKQFNLYPLSNLSEEDQNFVDGLIRARKAAAEAAAEKTAPEKEE</sequence>
<name>A0ABN6H326_9BACT</name>
<evidence type="ECO:0000313" key="2">
    <source>
        <dbReference type="EMBL" id="BCX47032.1"/>
    </source>
</evidence>
<dbReference type="Proteomes" id="UP001374893">
    <property type="component" value="Chromosome"/>
</dbReference>
<gene>
    <name evidence="2" type="ORF">HAHE_09400</name>
</gene>
<organism evidence="2 3">
    <name type="scientific">Haloferula helveola</name>
    <dbReference type="NCBI Taxonomy" id="490095"/>
    <lineage>
        <taxon>Bacteria</taxon>
        <taxon>Pseudomonadati</taxon>
        <taxon>Verrucomicrobiota</taxon>
        <taxon>Verrucomicrobiia</taxon>
        <taxon>Verrucomicrobiales</taxon>
        <taxon>Verrucomicrobiaceae</taxon>
        <taxon>Haloferula</taxon>
    </lineage>
</organism>
<feature type="region of interest" description="Disordered" evidence="1">
    <location>
        <begin position="1"/>
        <end position="35"/>
    </location>
</feature>
<dbReference type="EMBL" id="AP024702">
    <property type="protein sequence ID" value="BCX47032.1"/>
    <property type="molecule type" value="Genomic_DNA"/>
</dbReference>
<reference evidence="2 3" key="1">
    <citation type="submission" date="2021-06" db="EMBL/GenBank/DDBJ databases">
        <title>Complete genome of Haloferula helveola possessing various polysaccharide degrading enzymes.</title>
        <authorList>
            <person name="Takami H."/>
            <person name="Huang C."/>
            <person name="Hamasaki K."/>
        </authorList>
    </citation>
    <scope>NUCLEOTIDE SEQUENCE [LARGE SCALE GENOMIC DNA]</scope>
    <source>
        <strain evidence="2 3">CN-1</strain>
    </source>
</reference>
<keyword evidence="3" id="KW-1185">Reference proteome</keyword>
<evidence type="ECO:0000313" key="3">
    <source>
        <dbReference type="Proteomes" id="UP001374893"/>
    </source>
</evidence>
<evidence type="ECO:0000256" key="1">
    <source>
        <dbReference type="SAM" id="MobiDB-lite"/>
    </source>
</evidence>
<proteinExistence type="predicted"/>
<protein>
    <submittedName>
        <fullName evidence="2">Uncharacterized protein</fullName>
    </submittedName>
</protein>
<accession>A0ABN6H326</accession>